<dbReference type="EMBL" id="AMZH03005771">
    <property type="protein sequence ID" value="RRT65553.1"/>
    <property type="molecule type" value="Genomic_DNA"/>
</dbReference>
<reference evidence="1 2" key="1">
    <citation type="journal article" date="2014" name="Agronomy (Basel)">
        <title>A Draft Genome Sequence for Ensete ventricosum, the Drought-Tolerant Tree Against Hunger.</title>
        <authorList>
            <person name="Harrison J."/>
            <person name="Moore K.A."/>
            <person name="Paszkiewicz K."/>
            <person name="Jones T."/>
            <person name="Grant M."/>
            <person name="Ambacheew D."/>
            <person name="Muzemil S."/>
            <person name="Studholme D.J."/>
        </authorList>
    </citation>
    <scope>NUCLEOTIDE SEQUENCE [LARGE SCALE GENOMIC DNA]</scope>
</reference>
<dbReference type="AlphaFoldDB" id="A0A426ZNF3"/>
<name>A0A426ZNF3_ENSVE</name>
<dbReference type="Proteomes" id="UP000287651">
    <property type="component" value="Unassembled WGS sequence"/>
</dbReference>
<evidence type="ECO:0000313" key="1">
    <source>
        <dbReference type="EMBL" id="RRT65553.1"/>
    </source>
</evidence>
<protein>
    <submittedName>
        <fullName evidence="1">Uncharacterized protein</fullName>
    </submittedName>
</protein>
<gene>
    <name evidence="1" type="ORF">B296_00040991</name>
</gene>
<proteinExistence type="predicted"/>
<accession>A0A426ZNF3</accession>
<evidence type="ECO:0000313" key="2">
    <source>
        <dbReference type="Proteomes" id="UP000287651"/>
    </source>
</evidence>
<comment type="caution">
    <text evidence="1">The sequence shown here is derived from an EMBL/GenBank/DDBJ whole genome shotgun (WGS) entry which is preliminary data.</text>
</comment>
<sequence>MVTPPLSQCFGRLGPLCLWSVSCYYLWGLSFVPKCSIEVSLGRADGDLMCLVEAHEEAGSQVAELNLKLDLALYRAEEVKVWAEEASDETTIAEDMATESIMKSKHKIKTLHRVLKDAH</sequence>
<organism evidence="1 2">
    <name type="scientific">Ensete ventricosum</name>
    <name type="common">Abyssinian banana</name>
    <name type="synonym">Musa ensete</name>
    <dbReference type="NCBI Taxonomy" id="4639"/>
    <lineage>
        <taxon>Eukaryota</taxon>
        <taxon>Viridiplantae</taxon>
        <taxon>Streptophyta</taxon>
        <taxon>Embryophyta</taxon>
        <taxon>Tracheophyta</taxon>
        <taxon>Spermatophyta</taxon>
        <taxon>Magnoliopsida</taxon>
        <taxon>Liliopsida</taxon>
        <taxon>Zingiberales</taxon>
        <taxon>Musaceae</taxon>
        <taxon>Ensete</taxon>
    </lineage>
</organism>